<evidence type="ECO:0000313" key="2">
    <source>
        <dbReference type="Proteomes" id="UP001501410"/>
    </source>
</evidence>
<name>A0ABP8MHS4_9BACT</name>
<proteinExistence type="predicted"/>
<dbReference type="EMBL" id="BAABEZ010000001">
    <property type="protein sequence ID" value="GAA4449295.1"/>
    <property type="molecule type" value="Genomic_DNA"/>
</dbReference>
<organism evidence="1 2">
    <name type="scientific">Rurimicrobium arvi</name>
    <dbReference type="NCBI Taxonomy" id="2049916"/>
    <lineage>
        <taxon>Bacteria</taxon>
        <taxon>Pseudomonadati</taxon>
        <taxon>Bacteroidota</taxon>
        <taxon>Chitinophagia</taxon>
        <taxon>Chitinophagales</taxon>
        <taxon>Chitinophagaceae</taxon>
        <taxon>Rurimicrobium</taxon>
    </lineage>
</organism>
<evidence type="ECO:0000313" key="1">
    <source>
        <dbReference type="EMBL" id="GAA4449295.1"/>
    </source>
</evidence>
<comment type="caution">
    <text evidence="1">The sequence shown here is derived from an EMBL/GenBank/DDBJ whole genome shotgun (WGS) entry which is preliminary data.</text>
</comment>
<keyword evidence="2" id="KW-1185">Reference proteome</keyword>
<gene>
    <name evidence="1" type="ORF">GCM10023092_03180</name>
</gene>
<accession>A0ABP8MHS4</accession>
<dbReference type="Proteomes" id="UP001501410">
    <property type="component" value="Unassembled WGS sequence"/>
</dbReference>
<protein>
    <submittedName>
        <fullName evidence="1">Uncharacterized protein</fullName>
    </submittedName>
</protein>
<dbReference type="RefSeq" id="WP_344822001.1">
    <property type="nucleotide sequence ID" value="NZ_BAABEZ010000001.1"/>
</dbReference>
<reference evidence="2" key="1">
    <citation type="journal article" date="2019" name="Int. J. Syst. Evol. Microbiol.">
        <title>The Global Catalogue of Microorganisms (GCM) 10K type strain sequencing project: providing services to taxonomists for standard genome sequencing and annotation.</title>
        <authorList>
            <consortium name="The Broad Institute Genomics Platform"/>
            <consortium name="The Broad Institute Genome Sequencing Center for Infectious Disease"/>
            <person name="Wu L."/>
            <person name="Ma J."/>
        </authorList>
    </citation>
    <scope>NUCLEOTIDE SEQUENCE [LARGE SCALE GENOMIC DNA]</scope>
    <source>
        <strain evidence="2">JCM 31921</strain>
    </source>
</reference>
<sequence length="91" mass="10579">MKNCPLSALRDVHMLLSRLSHHVRLETIEQQYEKCRNLLSELRRRYPESESVFNNAFSEVRGSLEARDAATAQLLLLRDIDQIRTSVTQPI</sequence>